<keyword evidence="1" id="KW-0808">Transferase</keyword>
<organism evidence="3 4">
    <name type="scientific">Parasponia andersonii</name>
    <name type="common">Sponia andersonii</name>
    <dbReference type="NCBI Taxonomy" id="3476"/>
    <lineage>
        <taxon>Eukaryota</taxon>
        <taxon>Viridiplantae</taxon>
        <taxon>Streptophyta</taxon>
        <taxon>Embryophyta</taxon>
        <taxon>Tracheophyta</taxon>
        <taxon>Spermatophyta</taxon>
        <taxon>Magnoliopsida</taxon>
        <taxon>eudicotyledons</taxon>
        <taxon>Gunneridae</taxon>
        <taxon>Pentapetalae</taxon>
        <taxon>rosids</taxon>
        <taxon>fabids</taxon>
        <taxon>Rosales</taxon>
        <taxon>Cannabaceae</taxon>
        <taxon>Parasponia</taxon>
    </lineage>
</organism>
<keyword evidence="1" id="KW-0963">Cytoplasm</keyword>
<dbReference type="PANTHER" id="PTHR11260">
    <property type="entry name" value="GLUTATHIONE S-TRANSFERASE, GST, SUPERFAMILY, GST DOMAIN CONTAINING"/>
    <property type="match status" value="1"/>
</dbReference>
<name>A0A2P5D1V4_PARAD</name>
<dbReference type="Proteomes" id="UP000237105">
    <property type="component" value="Unassembled WGS sequence"/>
</dbReference>
<feature type="domain" description="GST N-terminal" evidence="2">
    <location>
        <begin position="3"/>
        <end position="98"/>
    </location>
</feature>
<reference evidence="4" key="1">
    <citation type="submission" date="2016-06" db="EMBL/GenBank/DDBJ databases">
        <title>Parallel loss of symbiosis genes in relatives of nitrogen-fixing non-legume Parasponia.</title>
        <authorList>
            <person name="Van Velzen R."/>
            <person name="Holmer R."/>
            <person name="Bu F."/>
            <person name="Rutten L."/>
            <person name="Van Zeijl A."/>
            <person name="Liu W."/>
            <person name="Santuari L."/>
            <person name="Cao Q."/>
            <person name="Sharma T."/>
            <person name="Shen D."/>
            <person name="Roswanjaya Y."/>
            <person name="Wardhani T."/>
            <person name="Kalhor M.S."/>
            <person name="Jansen J."/>
            <person name="Van den Hoogen J."/>
            <person name="Gungor B."/>
            <person name="Hartog M."/>
            <person name="Hontelez J."/>
            <person name="Verver J."/>
            <person name="Yang W.-C."/>
            <person name="Schijlen E."/>
            <person name="Repin R."/>
            <person name="Schilthuizen M."/>
            <person name="Schranz E."/>
            <person name="Heidstra R."/>
            <person name="Miyata K."/>
            <person name="Fedorova E."/>
            <person name="Kohlen W."/>
            <person name="Bisseling T."/>
            <person name="Smit S."/>
            <person name="Geurts R."/>
        </authorList>
    </citation>
    <scope>NUCLEOTIDE SEQUENCE [LARGE SCALE GENOMIC DNA]</scope>
    <source>
        <strain evidence="4">cv. WU1-14</strain>
    </source>
</reference>
<dbReference type="STRING" id="3476.A0A2P5D1V4"/>
<dbReference type="OrthoDB" id="202840at2759"/>
<sequence>MADELILLDFWGSMYGMRVRIALDEKGIKYEYKEQDLFNKSPLLLQMNDSQEGPGSLPQWKARLTSRRFGLTKLLCFPLILTRELKPDSGLTSLTRSC</sequence>
<keyword evidence="4" id="KW-1185">Reference proteome</keyword>
<dbReference type="Pfam" id="PF02798">
    <property type="entry name" value="GST_N"/>
    <property type="match status" value="1"/>
</dbReference>
<dbReference type="GO" id="GO:0005829">
    <property type="term" value="C:cytosol"/>
    <property type="evidence" value="ECO:0007669"/>
    <property type="project" value="UniProtKB-SubCell"/>
</dbReference>
<comment type="caution">
    <text evidence="3">The sequence shown here is derived from an EMBL/GenBank/DDBJ whole genome shotgun (WGS) entry which is preliminary data.</text>
</comment>
<dbReference type="GO" id="GO:0004364">
    <property type="term" value="F:glutathione transferase activity"/>
    <property type="evidence" value="ECO:0007669"/>
    <property type="project" value="UniProtKB-UniRule"/>
</dbReference>
<dbReference type="Gene3D" id="3.40.30.10">
    <property type="entry name" value="Glutaredoxin"/>
    <property type="match status" value="1"/>
</dbReference>
<dbReference type="PROSITE" id="PS50404">
    <property type="entry name" value="GST_NTER"/>
    <property type="match status" value="1"/>
</dbReference>
<dbReference type="InterPro" id="IPR004045">
    <property type="entry name" value="Glutathione_S-Trfase_N"/>
</dbReference>
<gene>
    <name evidence="3" type="ORF">PanWU01x14_104380</name>
</gene>
<dbReference type="GO" id="GO:0006749">
    <property type="term" value="P:glutathione metabolic process"/>
    <property type="evidence" value="ECO:0007669"/>
    <property type="project" value="TreeGrafter"/>
</dbReference>
<comment type="subcellular location">
    <subcellularLocation>
        <location evidence="1">Cytoplasm</location>
        <location evidence="1">Cytosol</location>
    </subcellularLocation>
</comment>
<evidence type="ECO:0000256" key="1">
    <source>
        <dbReference type="RuleBase" id="RU369102"/>
    </source>
</evidence>
<evidence type="ECO:0000313" key="4">
    <source>
        <dbReference type="Proteomes" id="UP000237105"/>
    </source>
</evidence>
<evidence type="ECO:0000313" key="3">
    <source>
        <dbReference type="EMBL" id="PON67263.1"/>
    </source>
</evidence>
<comment type="function">
    <text evidence="1">Is involved in the conjugation of reduced glutathione to a wide number of exogenous and endogenous hydrophobic electrophiles.</text>
</comment>
<comment type="catalytic activity">
    <reaction evidence="1">
        <text>RX + glutathione = an S-substituted glutathione + a halide anion + H(+)</text>
        <dbReference type="Rhea" id="RHEA:16437"/>
        <dbReference type="ChEBI" id="CHEBI:15378"/>
        <dbReference type="ChEBI" id="CHEBI:16042"/>
        <dbReference type="ChEBI" id="CHEBI:17792"/>
        <dbReference type="ChEBI" id="CHEBI:57925"/>
        <dbReference type="ChEBI" id="CHEBI:90779"/>
        <dbReference type="EC" id="2.5.1.18"/>
    </reaction>
</comment>
<dbReference type="AlphaFoldDB" id="A0A2P5D1V4"/>
<comment type="similarity">
    <text evidence="1">Belongs to the GST superfamily.</text>
</comment>
<dbReference type="EC" id="2.5.1.18" evidence="1"/>
<evidence type="ECO:0000259" key="2">
    <source>
        <dbReference type="PROSITE" id="PS50404"/>
    </source>
</evidence>
<dbReference type="EMBL" id="JXTB01000073">
    <property type="protein sequence ID" value="PON67263.1"/>
    <property type="molecule type" value="Genomic_DNA"/>
</dbReference>
<dbReference type="SUPFAM" id="SSF52833">
    <property type="entry name" value="Thioredoxin-like"/>
    <property type="match status" value="1"/>
</dbReference>
<protein>
    <recommendedName>
        <fullName evidence="1">Glutathione S-transferase</fullName>
        <ecNumber evidence="1">2.5.1.18</ecNumber>
    </recommendedName>
</protein>
<dbReference type="InterPro" id="IPR045073">
    <property type="entry name" value="Omega/Tau-like"/>
</dbReference>
<dbReference type="InterPro" id="IPR036249">
    <property type="entry name" value="Thioredoxin-like_sf"/>
</dbReference>
<dbReference type="PANTHER" id="PTHR11260:SF773">
    <property type="entry name" value="GLUTATHIONE S-TRANSFERASE U26"/>
    <property type="match status" value="1"/>
</dbReference>
<proteinExistence type="inferred from homology"/>
<accession>A0A2P5D1V4</accession>